<protein>
    <submittedName>
        <fullName evidence="6">LysR family transcriptional regulator</fullName>
    </submittedName>
</protein>
<keyword evidence="3" id="KW-0238">DNA-binding</keyword>
<comment type="caution">
    <text evidence="6">The sequence shown here is derived from an EMBL/GenBank/DDBJ whole genome shotgun (WGS) entry which is preliminary data.</text>
</comment>
<dbReference type="SUPFAM" id="SSF53850">
    <property type="entry name" value="Periplasmic binding protein-like II"/>
    <property type="match status" value="1"/>
</dbReference>
<dbReference type="CDD" id="cd08422">
    <property type="entry name" value="PBP2_CrgA_like"/>
    <property type="match status" value="1"/>
</dbReference>
<comment type="similarity">
    <text evidence="1">Belongs to the LysR transcriptional regulatory family.</text>
</comment>
<keyword evidence="4" id="KW-0804">Transcription</keyword>
<feature type="domain" description="HTH lysR-type" evidence="5">
    <location>
        <begin position="9"/>
        <end position="59"/>
    </location>
</feature>
<sequence length="298" mass="33176">MEDVGLYFAFAEVVRTGSFTAAARSLGVSKATVSKQVMHLEETLGVRLLHRTTRKLSLSAEGEALYVRCRRMADELEAAKAEVLRLRGKPRGRLRVSAPMTFGLLHVVPAVPEFLERYPEVTLDLQLDDRMVDIVEHGFDVSIRIAQLPDSSLIARKLAIARRVVCATPEYLKRHGTPRGPEDLRQHRCVQYAYLSTGATWRLRGAEGEFLVPVAGPLQANSSLALKTAVLAHIGLGQFPRFVVSEELRSGRLVTVLDEYALPDMTIWAVHAPGRIVAPKLRAWIDFLARRFAREMAG</sequence>
<dbReference type="PROSITE" id="PS50931">
    <property type="entry name" value="HTH_LYSR"/>
    <property type="match status" value="1"/>
</dbReference>
<dbReference type="InterPro" id="IPR036388">
    <property type="entry name" value="WH-like_DNA-bd_sf"/>
</dbReference>
<dbReference type="InterPro" id="IPR058163">
    <property type="entry name" value="LysR-type_TF_proteobact-type"/>
</dbReference>
<dbReference type="Pfam" id="PF03466">
    <property type="entry name" value="LysR_substrate"/>
    <property type="match status" value="1"/>
</dbReference>
<dbReference type="PANTHER" id="PTHR30537:SF5">
    <property type="entry name" value="HTH-TYPE TRANSCRIPTIONAL ACTIVATOR TTDR-RELATED"/>
    <property type="match status" value="1"/>
</dbReference>
<dbReference type="Pfam" id="PF00126">
    <property type="entry name" value="HTH_1"/>
    <property type="match status" value="1"/>
</dbReference>
<organism evidence="6 7">
    <name type="scientific">Archangium lansingense</name>
    <dbReference type="NCBI Taxonomy" id="2995310"/>
    <lineage>
        <taxon>Bacteria</taxon>
        <taxon>Pseudomonadati</taxon>
        <taxon>Myxococcota</taxon>
        <taxon>Myxococcia</taxon>
        <taxon>Myxococcales</taxon>
        <taxon>Cystobacterineae</taxon>
        <taxon>Archangiaceae</taxon>
        <taxon>Archangium</taxon>
    </lineage>
</organism>
<dbReference type="InterPro" id="IPR036390">
    <property type="entry name" value="WH_DNA-bd_sf"/>
</dbReference>
<proteinExistence type="inferred from homology"/>
<reference evidence="6 7" key="1">
    <citation type="submission" date="2022-11" db="EMBL/GenBank/DDBJ databases">
        <title>Minimal conservation of predation-associated metabolite biosynthetic gene clusters underscores biosynthetic potential of Myxococcota including descriptions for ten novel species: Archangium lansinium sp. nov., Myxococcus landrumus sp. nov., Nannocystis bai.</title>
        <authorList>
            <person name="Ahearne A."/>
            <person name="Stevens C."/>
            <person name="Phillips K."/>
        </authorList>
    </citation>
    <scope>NUCLEOTIDE SEQUENCE [LARGE SCALE GENOMIC DNA]</scope>
    <source>
        <strain evidence="6 7">MIWBW</strain>
    </source>
</reference>
<keyword evidence="2" id="KW-0805">Transcription regulation</keyword>
<dbReference type="RefSeq" id="WP_267539614.1">
    <property type="nucleotide sequence ID" value="NZ_JAPNKA010000001.1"/>
</dbReference>
<gene>
    <name evidence="6" type="ORF">OV287_41760</name>
</gene>
<dbReference type="PANTHER" id="PTHR30537">
    <property type="entry name" value="HTH-TYPE TRANSCRIPTIONAL REGULATOR"/>
    <property type="match status" value="1"/>
</dbReference>
<evidence type="ECO:0000256" key="4">
    <source>
        <dbReference type="ARBA" id="ARBA00023163"/>
    </source>
</evidence>
<dbReference type="PRINTS" id="PR00039">
    <property type="entry name" value="HTHLYSR"/>
</dbReference>
<dbReference type="InterPro" id="IPR005119">
    <property type="entry name" value="LysR_subst-bd"/>
</dbReference>
<dbReference type="Gene3D" id="1.10.10.10">
    <property type="entry name" value="Winged helix-like DNA-binding domain superfamily/Winged helix DNA-binding domain"/>
    <property type="match status" value="1"/>
</dbReference>
<dbReference type="EMBL" id="JAPNKA010000001">
    <property type="protein sequence ID" value="MCY1080995.1"/>
    <property type="molecule type" value="Genomic_DNA"/>
</dbReference>
<name>A0ABT4AH71_9BACT</name>
<dbReference type="Gene3D" id="3.40.190.290">
    <property type="match status" value="1"/>
</dbReference>
<evidence type="ECO:0000256" key="2">
    <source>
        <dbReference type="ARBA" id="ARBA00023015"/>
    </source>
</evidence>
<evidence type="ECO:0000313" key="6">
    <source>
        <dbReference type="EMBL" id="MCY1080995.1"/>
    </source>
</evidence>
<evidence type="ECO:0000313" key="7">
    <source>
        <dbReference type="Proteomes" id="UP001207654"/>
    </source>
</evidence>
<dbReference type="Proteomes" id="UP001207654">
    <property type="component" value="Unassembled WGS sequence"/>
</dbReference>
<keyword evidence="7" id="KW-1185">Reference proteome</keyword>
<evidence type="ECO:0000256" key="1">
    <source>
        <dbReference type="ARBA" id="ARBA00009437"/>
    </source>
</evidence>
<accession>A0ABT4AH71</accession>
<dbReference type="SUPFAM" id="SSF46785">
    <property type="entry name" value="Winged helix' DNA-binding domain"/>
    <property type="match status" value="1"/>
</dbReference>
<evidence type="ECO:0000259" key="5">
    <source>
        <dbReference type="PROSITE" id="PS50931"/>
    </source>
</evidence>
<evidence type="ECO:0000256" key="3">
    <source>
        <dbReference type="ARBA" id="ARBA00023125"/>
    </source>
</evidence>
<dbReference type="InterPro" id="IPR000847">
    <property type="entry name" value="LysR_HTH_N"/>
</dbReference>